<keyword evidence="3" id="KW-1185">Reference proteome</keyword>
<organism evidence="2 3">
    <name type="scientific">Fusarium flagelliforme</name>
    <dbReference type="NCBI Taxonomy" id="2675880"/>
    <lineage>
        <taxon>Eukaryota</taxon>
        <taxon>Fungi</taxon>
        <taxon>Dikarya</taxon>
        <taxon>Ascomycota</taxon>
        <taxon>Pezizomycotina</taxon>
        <taxon>Sordariomycetes</taxon>
        <taxon>Hypocreomycetidae</taxon>
        <taxon>Hypocreales</taxon>
        <taxon>Nectriaceae</taxon>
        <taxon>Fusarium</taxon>
        <taxon>Fusarium incarnatum-equiseti species complex</taxon>
    </lineage>
</organism>
<name>A0A395M6M2_9HYPO</name>
<reference evidence="2 3" key="1">
    <citation type="journal article" date="2018" name="PLoS Pathog.">
        <title>Evolution of structural diversity of trichothecenes, a family of toxins produced by plant pathogenic and entomopathogenic fungi.</title>
        <authorList>
            <person name="Proctor R.H."/>
            <person name="McCormick S.P."/>
            <person name="Kim H.S."/>
            <person name="Cardoza R.E."/>
            <person name="Stanley A.M."/>
            <person name="Lindo L."/>
            <person name="Kelly A."/>
            <person name="Brown D.W."/>
            <person name="Lee T."/>
            <person name="Vaughan M.M."/>
            <person name="Alexander N.J."/>
            <person name="Busman M."/>
            <person name="Gutierrez S."/>
        </authorList>
    </citation>
    <scope>NUCLEOTIDE SEQUENCE [LARGE SCALE GENOMIC DNA]</scope>
    <source>
        <strain evidence="2 3">NRRL 13405</strain>
    </source>
</reference>
<sequence>MDVSLCEDCRDFFQRNHHDDRYGDKSWRRFHDSENCERPISRLIQTAGLGCSVCETVVCKFGSLNSDLLTAALKNGESGTLKLRIEENFNTNLQWQDDIDIPFLCVLISQQQIKFRLWRVSEKGKADRGANNGNGGTGSESSFLRAKEWLRICIQNHDSCNASDASGNWVPSRLLDLGPTTNTFPTTIKLRQTDSWQDSVQYTTLSHCWGSVRPSKLLKTNLRELMDGISIDAIPRTFQDAIYATWRLGFQYLWIDSLCIIQDSKDDWNVESSLMAQVYSGCVLNIAAVCSNNCTGGLFQSRPPSYLGPRFISVESMQDGFKSCYQIWDKSVWAATFESAKLNTRAWVMQERLLSPRTLGFTESQLFWECRCNRSCEEFPFGYPSELFERWQRDFPQPGLQGKLKTHSLSHHADGRFQDDRDRRLSLAWHNLVMDYSKNSITYEQDKLPAISGLVSLFAQQLGTAYHAGLWSSTLLSDLLWTAKPGDYAVNRPLEYRAPSWSWASVKCPVEYLPGWVESPEVTVIAAEAQPVIERCQFGRVSGGFIRLRGRLIDIITVVPYHENSYAFQVRSCKGHSIAAECTPDQALGPADTQPELFCLPVGIYVDTSWARGDSFALWCWLLLNSDP</sequence>
<protein>
    <submittedName>
        <fullName evidence="2">Heterokaryon incompatibility protein</fullName>
    </submittedName>
</protein>
<comment type="caution">
    <text evidence="2">The sequence shown here is derived from an EMBL/GenBank/DDBJ whole genome shotgun (WGS) entry which is preliminary data.</text>
</comment>
<dbReference type="InterPro" id="IPR010730">
    <property type="entry name" value="HET"/>
</dbReference>
<accession>A0A395M6M2</accession>
<dbReference type="Proteomes" id="UP000265631">
    <property type="component" value="Unassembled WGS sequence"/>
</dbReference>
<feature type="domain" description="Heterokaryon incompatibility" evidence="1">
    <location>
        <begin position="202"/>
        <end position="351"/>
    </location>
</feature>
<gene>
    <name evidence="2" type="ORF">FIE12Z_12261</name>
</gene>
<dbReference type="PANTHER" id="PTHR33112">
    <property type="entry name" value="DOMAIN PROTEIN, PUTATIVE-RELATED"/>
    <property type="match status" value="1"/>
</dbReference>
<dbReference type="EMBL" id="PXXK01000558">
    <property type="protein sequence ID" value="RFN43510.1"/>
    <property type="molecule type" value="Genomic_DNA"/>
</dbReference>
<evidence type="ECO:0000313" key="3">
    <source>
        <dbReference type="Proteomes" id="UP000265631"/>
    </source>
</evidence>
<evidence type="ECO:0000259" key="1">
    <source>
        <dbReference type="Pfam" id="PF06985"/>
    </source>
</evidence>
<dbReference type="Pfam" id="PF06985">
    <property type="entry name" value="HET"/>
    <property type="match status" value="1"/>
</dbReference>
<proteinExistence type="predicted"/>
<evidence type="ECO:0000313" key="2">
    <source>
        <dbReference type="EMBL" id="RFN43510.1"/>
    </source>
</evidence>
<dbReference type="STRING" id="2594813.A0A395M6M2"/>
<dbReference type="AlphaFoldDB" id="A0A395M6M2"/>
<dbReference type="PANTHER" id="PTHR33112:SF16">
    <property type="entry name" value="HETEROKARYON INCOMPATIBILITY DOMAIN-CONTAINING PROTEIN"/>
    <property type="match status" value="1"/>
</dbReference>